<dbReference type="SMART" id="SM00382">
    <property type="entry name" value="AAA"/>
    <property type="match status" value="1"/>
</dbReference>
<evidence type="ECO:0000256" key="4">
    <source>
        <dbReference type="ARBA" id="ARBA00022840"/>
    </source>
</evidence>
<dbReference type="InterPro" id="IPR027417">
    <property type="entry name" value="P-loop_NTPase"/>
</dbReference>
<evidence type="ECO:0000259" key="5">
    <source>
        <dbReference type="PROSITE" id="PS50893"/>
    </source>
</evidence>
<dbReference type="PANTHER" id="PTHR42711">
    <property type="entry name" value="ABC TRANSPORTER ATP-BINDING PROTEIN"/>
    <property type="match status" value="1"/>
</dbReference>
<protein>
    <submittedName>
        <fullName evidence="6">ABC transporter ATP-binding protein</fullName>
    </submittedName>
</protein>
<dbReference type="CDD" id="cd03230">
    <property type="entry name" value="ABC_DR_subfamily_A"/>
    <property type="match status" value="1"/>
</dbReference>
<dbReference type="GO" id="GO:0016887">
    <property type="term" value="F:ATP hydrolysis activity"/>
    <property type="evidence" value="ECO:0007669"/>
    <property type="project" value="InterPro"/>
</dbReference>
<evidence type="ECO:0000313" key="6">
    <source>
        <dbReference type="EMBL" id="MCL9818119.1"/>
    </source>
</evidence>
<dbReference type="InterPro" id="IPR003593">
    <property type="entry name" value="AAA+_ATPase"/>
</dbReference>
<name>A0AAE3G1A8_9EURY</name>
<gene>
    <name evidence="6" type="ORF">AArcSt2_14340</name>
</gene>
<dbReference type="SUPFAM" id="SSF52540">
    <property type="entry name" value="P-loop containing nucleoside triphosphate hydrolases"/>
    <property type="match status" value="1"/>
</dbReference>
<keyword evidence="3" id="KW-0547">Nucleotide-binding</keyword>
<reference evidence="6" key="1">
    <citation type="journal article" date="2022" name="Syst. Appl. Microbiol.">
        <title>Natronocalculus amylovorans gen. nov., sp. nov., and Natranaeroarchaeum aerophilus sp. nov., dominant culturable amylolytic natronoarchaea from hypersaline soda lakes in southwestern Siberia.</title>
        <authorList>
            <person name="Sorokin D.Y."/>
            <person name="Elcheninov A.G."/>
            <person name="Khizhniak T.V."/>
            <person name="Koenen M."/>
            <person name="Bale N.J."/>
            <person name="Damste J.S.S."/>
            <person name="Kublanov I.V."/>
        </authorList>
    </citation>
    <scope>NUCLEOTIDE SEQUENCE</scope>
    <source>
        <strain evidence="6">AArc-St2</strain>
    </source>
</reference>
<comment type="caution">
    <text evidence="6">The sequence shown here is derived from an EMBL/GenBank/DDBJ whole genome shotgun (WGS) entry which is preliminary data.</text>
</comment>
<dbReference type="RefSeq" id="WP_250585587.1">
    <property type="nucleotide sequence ID" value="NZ_JAKRVX010000008.1"/>
</dbReference>
<keyword evidence="4 6" id="KW-0067">ATP-binding</keyword>
<keyword evidence="2" id="KW-0813">Transport</keyword>
<feature type="domain" description="ABC transporter" evidence="5">
    <location>
        <begin position="4"/>
        <end position="228"/>
    </location>
</feature>
<dbReference type="PANTHER" id="PTHR42711:SF5">
    <property type="entry name" value="ABC TRANSPORTER ATP-BINDING PROTEIN NATA"/>
    <property type="match status" value="1"/>
</dbReference>
<dbReference type="GO" id="GO:0005524">
    <property type="term" value="F:ATP binding"/>
    <property type="evidence" value="ECO:0007669"/>
    <property type="project" value="UniProtKB-KW"/>
</dbReference>
<dbReference type="Gene3D" id="3.40.50.300">
    <property type="entry name" value="P-loop containing nucleotide triphosphate hydrolases"/>
    <property type="match status" value="1"/>
</dbReference>
<dbReference type="InterPro" id="IPR050763">
    <property type="entry name" value="ABC_transporter_ATP-binding"/>
</dbReference>
<dbReference type="Pfam" id="PF00005">
    <property type="entry name" value="ABC_tran"/>
    <property type="match status" value="1"/>
</dbReference>
<dbReference type="AlphaFoldDB" id="A0AAE3G1A8"/>
<comment type="similarity">
    <text evidence="1">Belongs to the ABC transporter superfamily.</text>
</comment>
<dbReference type="Proteomes" id="UP001203207">
    <property type="component" value="Unassembled WGS sequence"/>
</dbReference>
<proteinExistence type="inferred from homology"/>
<dbReference type="EMBL" id="JAKRVX010000008">
    <property type="protein sequence ID" value="MCL9818119.1"/>
    <property type="molecule type" value="Genomic_DNA"/>
</dbReference>
<dbReference type="PROSITE" id="PS50893">
    <property type="entry name" value="ABC_TRANSPORTER_2"/>
    <property type="match status" value="1"/>
</dbReference>
<sequence>MNPIDVKALSKSYGDVVGIDSLTFSVKPGEVFGFLGPNGAGKTTAIRTLLGLQSPTSGKAHVLGASITDESELLEAKTRIGYLPSDLAFNESVSGKRVLDYHASIKGDSRRAELLEIFTPPIDRPIREYSTGNEQMLGIVQAFMHDPDLVIMDEPTSGLDPLKQERFNQFITNERDRGTTIFFSSHVLSEVRRVCDRVGILRDGALVGLETIESLLNQGGKRVQIQTPDTIESQIEALDGVFSVISFGETVQFTYTGTYNNLISELQQYDIVDINISEPPLEDIFMHYYGSETEPDTETEAAHV</sequence>
<reference evidence="6" key="2">
    <citation type="submission" date="2022-02" db="EMBL/GenBank/DDBJ databases">
        <authorList>
            <person name="Elcheninov A.G."/>
            <person name="Sorokin D.Y."/>
            <person name="Kublanov I.V."/>
        </authorList>
    </citation>
    <scope>NUCLEOTIDE SEQUENCE</scope>
    <source>
        <strain evidence="6">AArc-St2</strain>
    </source>
</reference>
<evidence type="ECO:0000256" key="1">
    <source>
        <dbReference type="ARBA" id="ARBA00005417"/>
    </source>
</evidence>
<evidence type="ECO:0000256" key="3">
    <source>
        <dbReference type="ARBA" id="ARBA00022741"/>
    </source>
</evidence>
<accession>A0AAE3G1A8</accession>
<dbReference type="InterPro" id="IPR003439">
    <property type="entry name" value="ABC_transporter-like_ATP-bd"/>
</dbReference>
<evidence type="ECO:0000313" key="7">
    <source>
        <dbReference type="Proteomes" id="UP001203207"/>
    </source>
</evidence>
<organism evidence="6 7">
    <name type="scientific">Natronocalculus amylovorans</name>
    <dbReference type="NCBI Taxonomy" id="2917812"/>
    <lineage>
        <taxon>Archaea</taxon>
        <taxon>Methanobacteriati</taxon>
        <taxon>Methanobacteriota</taxon>
        <taxon>Stenosarchaea group</taxon>
        <taxon>Halobacteria</taxon>
        <taxon>Halobacteriales</taxon>
        <taxon>Haloferacaceae</taxon>
        <taxon>Natronocalculus</taxon>
    </lineage>
</organism>
<keyword evidence="7" id="KW-1185">Reference proteome</keyword>
<evidence type="ECO:0000256" key="2">
    <source>
        <dbReference type="ARBA" id="ARBA00022448"/>
    </source>
</evidence>